<evidence type="ECO:0008006" key="3">
    <source>
        <dbReference type="Google" id="ProtNLM"/>
    </source>
</evidence>
<proteinExistence type="predicted"/>
<dbReference type="InterPro" id="IPR015946">
    <property type="entry name" value="KH_dom-like_a/b"/>
</dbReference>
<accession>A0A238H2C1</accession>
<dbReference type="InterPro" id="IPR036102">
    <property type="entry name" value="OsmC/Ohrsf"/>
</dbReference>
<dbReference type="Gene3D" id="3.30.300.20">
    <property type="match status" value="1"/>
</dbReference>
<evidence type="ECO:0000313" key="2">
    <source>
        <dbReference type="Proteomes" id="UP000198460"/>
    </source>
</evidence>
<protein>
    <recommendedName>
        <fullName evidence="3">Peroxiredoxin</fullName>
    </recommendedName>
</protein>
<dbReference type="Pfam" id="PF02566">
    <property type="entry name" value="OsmC"/>
    <property type="match status" value="1"/>
</dbReference>
<dbReference type="SUPFAM" id="SSF82784">
    <property type="entry name" value="OsmC-like"/>
    <property type="match status" value="1"/>
</dbReference>
<gene>
    <name evidence="1" type="ORF">BSIN_0117</name>
</gene>
<sequence>MSFFHATAEMAPDAANYVVDLQAGSHRLQGDEHTREGGNDAGPAPYEFVLSGLVACTVATLRMYMQRKSWPDARLSARAELHVERDGTQYVRRTITVDGPLDDAQCQRLLEISEKTPVTLFIKRGTRIDTALK</sequence>
<dbReference type="AlphaFoldDB" id="A0A238H2C1"/>
<dbReference type="RefSeq" id="WP_089339936.1">
    <property type="nucleotide sequence ID" value="NZ_FXAN01000040.1"/>
</dbReference>
<evidence type="ECO:0000313" key="1">
    <source>
        <dbReference type="EMBL" id="SMF99387.1"/>
    </source>
</evidence>
<organism evidence="1 2">
    <name type="scientific">Burkholderia singularis</name>
    <dbReference type="NCBI Taxonomy" id="1503053"/>
    <lineage>
        <taxon>Bacteria</taxon>
        <taxon>Pseudomonadati</taxon>
        <taxon>Pseudomonadota</taxon>
        <taxon>Betaproteobacteria</taxon>
        <taxon>Burkholderiales</taxon>
        <taxon>Burkholderiaceae</taxon>
        <taxon>Burkholderia</taxon>
        <taxon>pseudomallei group</taxon>
    </lineage>
</organism>
<dbReference type="PANTHER" id="PTHR39624">
    <property type="entry name" value="PROTEIN INVOLVED IN RIMO-MEDIATED BETA-METHYLTHIOLATION OF RIBOSOMAL PROTEIN S12 YCAO"/>
    <property type="match status" value="1"/>
</dbReference>
<dbReference type="Proteomes" id="UP000198460">
    <property type="component" value="Unassembled WGS sequence"/>
</dbReference>
<name>A0A238H2C1_9BURK</name>
<dbReference type="InterPro" id="IPR003718">
    <property type="entry name" value="OsmC/Ohr_fam"/>
</dbReference>
<reference evidence="1 2" key="1">
    <citation type="submission" date="2017-04" db="EMBL/GenBank/DDBJ databases">
        <authorList>
            <person name="Afonso C.L."/>
            <person name="Miller P.J."/>
            <person name="Scott M.A."/>
            <person name="Spackman E."/>
            <person name="Goraichik I."/>
            <person name="Dimitrov K.M."/>
            <person name="Suarez D.L."/>
            <person name="Swayne D.E."/>
        </authorList>
    </citation>
    <scope>NUCLEOTIDE SEQUENCE [LARGE SCALE GENOMIC DNA]</scope>
    <source>
        <strain evidence="1">LMG 28154</strain>
    </source>
</reference>
<dbReference type="PANTHER" id="PTHR39624:SF2">
    <property type="entry name" value="OSMC-LIKE PROTEIN"/>
    <property type="match status" value="1"/>
</dbReference>
<dbReference type="EMBL" id="FXAN01000040">
    <property type="protein sequence ID" value="SMF99387.1"/>
    <property type="molecule type" value="Genomic_DNA"/>
</dbReference>